<organism evidence="1 3">
    <name type="scientific">Gibberella zeae (strain ATCC MYA-4620 / CBS 123657 / FGSC 9075 / NRRL 31084 / PH-1)</name>
    <name type="common">Wheat head blight fungus</name>
    <name type="synonym">Fusarium graminearum</name>
    <dbReference type="NCBI Taxonomy" id="229533"/>
    <lineage>
        <taxon>Eukaryota</taxon>
        <taxon>Fungi</taxon>
        <taxon>Dikarya</taxon>
        <taxon>Ascomycota</taxon>
        <taxon>Pezizomycotina</taxon>
        <taxon>Sordariomycetes</taxon>
        <taxon>Hypocreomycetidae</taxon>
        <taxon>Hypocreales</taxon>
        <taxon>Nectriaceae</taxon>
        <taxon>Fusarium</taxon>
    </lineage>
</organism>
<evidence type="ECO:0000313" key="2">
    <source>
        <dbReference type="EnsemblFungi" id="CEF83742"/>
    </source>
</evidence>
<dbReference type="KEGG" id="fgr:FGSG_09108"/>
<dbReference type="AlphaFoldDB" id="I1RXN4"/>
<name>I1RXN4_GIBZE</name>
<dbReference type="Proteomes" id="UP000070720">
    <property type="component" value="Chromosome 4"/>
</dbReference>
<keyword evidence="3" id="KW-1185">Reference proteome</keyword>
<accession>I1RXN4</accession>
<proteinExistence type="predicted"/>
<gene>
    <name evidence="2" type="primary">FG09108.1</name>
    <name evidence="1" type="ORF">FGRAMPH1_01T27907</name>
</gene>
<sequence length="118" mass="13096">MSRRAEHHGKLQQPSLNKDIISMVKARDGDKCMITGLQSSFFDPLIVAPIPRIRNSLNRIIMPCYVVPASPMVRRITCSSVALLQSHLLKAISNSSSQKIQIIMFGKSGLVARIDHQS</sequence>
<dbReference type="InParanoid" id="I1RXN4"/>
<protein>
    <submittedName>
        <fullName evidence="1">Chromosome 4, complete genome</fullName>
    </submittedName>
</protein>
<accession>A0A098DQW6</accession>
<reference evidence="2 3" key="1">
    <citation type="journal article" date="2007" name="Science">
        <title>The Fusarium graminearum genome reveals a link between localized polymorphism and pathogen specialization.</title>
        <authorList>
            <person name="Cuomo C.A."/>
            <person name="Gueldener U."/>
            <person name="Xu J.-R."/>
            <person name="Trail F."/>
            <person name="Turgeon B.G."/>
            <person name="Di Pietro A."/>
            <person name="Walton J.D."/>
            <person name="Ma L.-J."/>
            <person name="Baker S.E."/>
            <person name="Rep M."/>
            <person name="Adam G."/>
            <person name="Antoniw J."/>
            <person name="Baldwin T."/>
            <person name="Calvo S.E."/>
            <person name="Chang Y.-L."/>
            <person name="DeCaprio D."/>
            <person name="Gale L.R."/>
            <person name="Gnerre S."/>
            <person name="Goswami R.S."/>
            <person name="Hammond-Kosack K."/>
            <person name="Harris L.J."/>
            <person name="Hilburn K."/>
            <person name="Kennell J.C."/>
            <person name="Kroken S."/>
            <person name="Magnuson J.K."/>
            <person name="Mannhaupt G."/>
            <person name="Mauceli E.W."/>
            <person name="Mewes H.-W."/>
            <person name="Mitterbauer R."/>
            <person name="Muehlbauer G."/>
            <person name="Muensterkoetter M."/>
            <person name="Nelson D."/>
            <person name="O'Donnell K."/>
            <person name="Ouellet T."/>
            <person name="Qi W."/>
            <person name="Quesneville H."/>
            <person name="Roncero M.I.G."/>
            <person name="Seong K.-Y."/>
            <person name="Tetko I.V."/>
            <person name="Urban M."/>
            <person name="Waalwijk C."/>
            <person name="Ward T.J."/>
            <person name="Yao J."/>
            <person name="Birren B.W."/>
            <person name="Kistler H.C."/>
        </authorList>
    </citation>
    <scope>NUCLEOTIDE SEQUENCE [LARGE SCALE GENOMIC DNA]</scope>
    <source>
        <strain evidence="3">ATCC MYA-4620 / CBS 123657 / FGSC 9075 / NRRL 31084 / PH-1</strain>
        <strain evidence="2">PH-1 / ATCC MYA-4620 / FGSC 9075 / NRRL 31084</strain>
    </source>
</reference>
<evidence type="ECO:0000313" key="3">
    <source>
        <dbReference type="Proteomes" id="UP000070720"/>
    </source>
</evidence>
<dbReference type="EnsemblFungi" id="CEF83742">
    <property type="protein sequence ID" value="CEF83742"/>
    <property type="gene ID" value="FGRRES_09108"/>
</dbReference>
<dbReference type="VEuPathDB" id="FungiDB:FGRAMPH1_01G27907"/>
<dbReference type="HOGENOM" id="CLU_2073391_0_0_1"/>
<dbReference type="EMBL" id="HG970335">
    <property type="protein sequence ID" value="CEF83742.1"/>
    <property type="molecule type" value="Genomic_DNA"/>
</dbReference>
<reference evidence="2" key="4">
    <citation type="submission" date="2017-01" db="UniProtKB">
        <authorList>
            <consortium name="EnsemblFungi"/>
        </authorList>
    </citation>
    <scope>IDENTIFICATION</scope>
    <source>
        <strain evidence="2">PH-1 / ATCC MYA-4620 / FGSC 9075 / NRRL 31084</strain>
    </source>
</reference>
<reference evidence="1 3" key="3">
    <citation type="journal article" date="2015" name="BMC Genomics">
        <title>The completed genome sequence of the pathogenic ascomycete fungus Fusarium graminearum.</title>
        <authorList>
            <person name="King R."/>
            <person name="Urban M."/>
            <person name="Hammond-Kosack M.C."/>
            <person name="Hassani-Pak K."/>
            <person name="Hammond-Kosack K.E."/>
        </authorList>
    </citation>
    <scope>NUCLEOTIDE SEQUENCE [LARGE SCALE GENOMIC DNA]</scope>
    <source>
        <strain evidence="3">ATCC MYA-4620 / CBS 123657 / FGSC 9075 / NRRL 31084 / PH-1</strain>
        <strain evidence="1">PH-1</strain>
    </source>
</reference>
<evidence type="ECO:0000313" key="1">
    <source>
        <dbReference type="EMBL" id="CEF83742.1"/>
    </source>
</evidence>
<reference evidence="2 3" key="2">
    <citation type="journal article" date="2010" name="Nature">
        <title>Comparative genomics reveals mobile pathogenicity chromosomes in Fusarium.</title>
        <authorList>
            <person name="Ma L.J."/>
            <person name="van der Does H.C."/>
            <person name="Borkovich K.A."/>
            <person name="Coleman J.J."/>
            <person name="Daboussi M.J."/>
            <person name="Di Pietro A."/>
            <person name="Dufresne M."/>
            <person name="Freitag M."/>
            <person name="Grabherr M."/>
            <person name="Henrissat B."/>
            <person name="Houterman P.M."/>
            <person name="Kang S."/>
            <person name="Shim W.B."/>
            <person name="Woloshuk C."/>
            <person name="Xie X."/>
            <person name="Xu J.R."/>
            <person name="Antoniw J."/>
            <person name="Baker S.E."/>
            <person name="Bluhm B.H."/>
            <person name="Breakspear A."/>
            <person name="Brown D.W."/>
            <person name="Butchko R.A."/>
            <person name="Chapman S."/>
            <person name="Coulson R."/>
            <person name="Coutinho P.M."/>
            <person name="Danchin E.G."/>
            <person name="Diener A."/>
            <person name="Gale L.R."/>
            <person name="Gardiner D.M."/>
            <person name="Goff S."/>
            <person name="Hammond-Kosack K.E."/>
            <person name="Hilburn K."/>
            <person name="Hua-Van A."/>
            <person name="Jonkers W."/>
            <person name="Kazan K."/>
            <person name="Kodira C.D."/>
            <person name="Koehrsen M."/>
            <person name="Kumar L."/>
            <person name="Lee Y.H."/>
            <person name="Li L."/>
            <person name="Manners J.M."/>
            <person name="Miranda-Saavedra D."/>
            <person name="Mukherjee M."/>
            <person name="Park G."/>
            <person name="Park J."/>
            <person name="Park S.Y."/>
            <person name="Proctor R.H."/>
            <person name="Regev A."/>
            <person name="Ruiz-Roldan M.C."/>
            <person name="Sain D."/>
            <person name="Sakthikumar S."/>
            <person name="Sykes S."/>
            <person name="Schwartz D.C."/>
            <person name="Turgeon B.G."/>
            <person name="Wapinski I."/>
            <person name="Yoder O."/>
            <person name="Young S."/>
            <person name="Zeng Q."/>
            <person name="Zhou S."/>
            <person name="Galagan J."/>
            <person name="Cuomo C.A."/>
            <person name="Kistler H.C."/>
            <person name="Rep M."/>
        </authorList>
    </citation>
    <scope>GENOME REANNOTATION</scope>
    <source>
        <strain evidence="3">ATCC MYA-4620 / CBS 123657 / FGSC 9075 / NRRL 31084 / PH-1</strain>
        <strain evidence="2">PH-1 / ATCC MYA-4620 / FGSC 9075 / NRRL 31084</strain>
    </source>
</reference>
<dbReference type="RefSeq" id="XP_011328681.1">
    <property type="nucleotide sequence ID" value="XM_011330379.1"/>
</dbReference>